<evidence type="ECO:0000259" key="8">
    <source>
        <dbReference type="Pfam" id="PF12359"/>
    </source>
</evidence>
<evidence type="ECO:0000256" key="3">
    <source>
        <dbReference type="ARBA" id="ARBA00022670"/>
    </source>
</evidence>
<accession>A0A0C3DME9</accession>
<keyword evidence="5" id="KW-0378">Hydrolase</keyword>
<evidence type="ECO:0000313" key="10">
    <source>
        <dbReference type="Proteomes" id="UP000054321"/>
    </source>
</evidence>
<evidence type="ECO:0000259" key="7">
    <source>
        <dbReference type="Pfam" id="PF12340"/>
    </source>
</evidence>
<dbReference type="GO" id="GO:0006508">
    <property type="term" value="P:proteolysis"/>
    <property type="evidence" value="ECO:0007669"/>
    <property type="project" value="UniProtKB-KW"/>
</dbReference>
<keyword evidence="3" id="KW-0645">Protease</keyword>
<gene>
    <name evidence="9" type="ORF">OIDMADRAFT_120170</name>
</gene>
<evidence type="ECO:0000256" key="6">
    <source>
        <dbReference type="ARBA" id="ARBA00022807"/>
    </source>
</evidence>
<dbReference type="EC" id="3.4.19.12" evidence="2"/>
<dbReference type="Pfam" id="PF12359">
    <property type="entry name" value="DUF3645"/>
    <property type="match status" value="1"/>
</dbReference>
<dbReference type="InterPro" id="IPR022099">
    <property type="entry name" value="DUF3638"/>
</dbReference>
<reference evidence="10" key="2">
    <citation type="submission" date="2015-01" db="EMBL/GenBank/DDBJ databases">
        <title>Evolutionary Origins and Diversification of the Mycorrhizal Mutualists.</title>
        <authorList>
            <consortium name="DOE Joint Genome Institute"/>
            <consortium name="Mycorrhizal Genomics Consortium"/>
            <person name="Kohler A."/>
            <person name="Kuo A."/>
            <person name="Nagy L.G."/>
            <person name="Floudas D."/>
            <person name="Copeland A."/>
            <person name="Barry K.W."/>
            <person name="Cichocki N."/>
            <person name="Veneault-Fourrey C."/>
            <person name="LaButti K."/>
            <person name="Lindquist E.A."/>
            <person name="Lipzen A."/>
            <person name="Lundell T."/>
            <person name="Morin E."/>
            <person name="Murat C."/>
            <person name="Riley R."/>
            <person name="Ohm R."/>
            <person name="Sun H."/>
            <person name="Tunlid A."/>
            <person name="Henrissat B."/>
            <person name="Grigoriev I.V."/>
            <person name="Hibbett D.S."/>
            <person name="Martin F."/>
        </authorList>
    </citation>
    <scope>NUCLEOTIDE SEQUENCE [LARGE SCALE GENOMIC DNA]</scope>
    <source>
        <strain evidence="10">Zn</strain>
    </source>
</reference>
<evidence type="ECO:0000256" key="1">
    <source>
        <dbReference type="ARBA" id="ARBA00000707"/>
    </source>
</evidence>
<proteinExistence type="predicted"/>
<dbReference type="InParanoid" id="A0A0C3DME9"/>
<dbReference type="OrthoDB" id="3182339at2759"/>
<name>A0A0C3DME9_OIDMZ</name>
<evidence type="ECO:0000256" key="4">
    <source>
        <dbReference type="ARBA" id="ARBA00022786"/>
    </source>
</evidence>
<dbReference type="InterPro" id="IPR051346">
    <property type="entry name" value="OTU_Deubiquitinase"/>
</dbReference>
<dbReference type="STRING" id="913774.A0A0C3DME9"/>
<sequence length="2206" mass="250079">MVLNEALGAVEGSWQGAVAIRTFVTLALRTLSLSPFETVQTQCFLFLRRARAVSLHWTRQVRQFLDETEDLDTLTDLHIRVLEMALTCHGTFDVERNHASEMFSSAKDIATFVECSITIHDHCPVVTKNLPQAIKSLLERFARRSHLLEPSFRHHALRDQQGIDDTVHRIWAGYRPSGVWTVLPVPNERWLVTTTHIDRGYSRMTVHYNILDGSLLVNGLPFTRLPQNYQLHATYRRLFGEKVLTVVPSSMVGMEFETRSGSFGQQIHFSMVGSELIIRTRNEGQVYELIPLHFLESDFPKALVHDYAHWLQVDTGSVEWRPMTRLWEPSQSRWLMQVDNSRNFRLICDGKFLVDVRSQTAQEISRILSPLEHATHIHVLYDDTEGELNIHLPRYKLDFLLKRQGTLLESKQFRGMAVDKVQSIGTLTGLVNKLVLRRIDGASRIIVVPQGEVFFSPDGHHVRVMINTDAAIHVPHHSYTIDNHLGRLIDNGSLHSRLFRIYLHAITSHCLIDQLTGRTGTEEALDCLAGAATRSFVELEYAEVKLLKLLTQLTPRRQFYPENLHESQQVEWLELCSSSQHGGFQRLVRSIFDQAMSSHIFQERHVQMPVSETRGMQHLLDRASIRDSSFQVHGFGAESHTAEHDVVYASRDQATGSYRELQTCHTARLVDNWSQSLVVHPQLLLEIESWGEPIRASGKEDQLTIGFDVQWLDAPSKFLPGSFYAFHHKLSHISREQDKYKAMILLSTLAYSEYAKQELVQTLLAFATVPELRALQLPDYPIFQLSDGYAPLRQRLASVVKAYARPFDDCAESKLLKLPGETKRMAERRRQDEYHIAMEQHISGFVEELMLQSPFRGVSKPSVIERNSHIMVDEATEALQPWFESWHRNAHFQKYVGQIQTVLNRLPSKQHNTELFAFSPPTSSYVSSWTHIRFIDLAGNAAPHYAIDDQDEFHTWVVHSKEAAADHSHLKNLLGRVASRCSSRHDERYAADLLRSYEALRGGISAKLAAPDLLVPLLERHLKHAQRQENDLYKIICTHLETGEWHASKQSHMLPRLSKLSILSQLASDKIGGLPLGWRKLFIQYGLSVTVLQRAGRLLASAGNPAELLGELRNLGHQNWDPADRPEWLLVEIENNILIRQEQSQVSREMISPSSGSNSVLQLSMGLGKSSVIVPIAAATLADRTKLVRVVVLKPLAMQMYNLLRQKLGGLLNRRVFYMPITRSLKLDNSQALQIHNMLEECMRTGGILLMQPEHILSFELMGFEKLLSDNLELGATLIRTQEWLEANSRDIIDESDEILSVKYELIYTMGMQQATEFSPDRWNIIQGVLNILGKCAHQVLRSFPGGLEVISTQAGAFPRVRIIQTKAGDALLNAIARQVCENGIPGVPVWRLPRSTRNALFKYLVNPTWSMVATESLHEFVSGSKSVEKALLLLKGLFGKGILRFCLEQKRWRVQYGLHLSRTKLAVPYYAKDSPSPRAEFSHPDVTIVLTCLSYYYGGLSDEQILASFETLLQSDHAPEEYAHWVQDAAQLPPAFRQLTGVNLGNLRQCRREIFPPLRFAMRIINFYMSNIVFPAEMKEFPLKLSSSGWDIAKEKRHPTTGFSGTNDSRYHLPLSISQRDLPQQLSTNAGVLGRLLRPENVVVDMSQTSTTGAFGANALINIASTSDPPARVILDVGAQVLELQNEEMAWKWLSSVPDSEAQAVIFFDSRNDICILSRDGSKELLEVSPFLMQMDACLVYLDEAHTRGTDLKMPANYRAIVTIGPGLTKDRLVQACMRMRKLGEGQSIALCGSTEIQSKILDHSGKVGITIEVSDVLKWCIANTCTYSRKSIPLWATQGLRYQRRHVICSHPLIKADGEVSDHVVKYLPEKEAQSLQERYGNGASQLEGQLLSGNAQKGLLQGREQQVAEIRAKCEEFDISSSNMVNLYEEQERELSPENEREKQVDRPPAAIPRKHTIHFDVQSLATHGVLKRSSDAFHPAFDTLRKTTADIYYETAWPKDLLVTTDFAQTVHGISKQFHDSYLRPVNWVVSCEEGGRISLVVLSPFEVQELLPLIRKHKRVVLHVYAPCLNMSARRLEDLSFCAIPPVPRSWPVPPVVRHLNIFAGQLYMGNYEEYIALCGFLGLSSKTLEGNMEVGSDGFVRPSSRDLSNAVVLRESPFMKSPVEFLRRILAMRRKEQSFAMSHFGMILNGELIPREKFEW</sequence>
<dbReference type="PANTHER" id="PTHR13367:SF34">
    <property type="match status" value="1"/>
</dbReference>
<dbReference type="HOGENOM" id="CLU_000211_2_0_1"/>
<dbReference type="Pfam" id="PF12340">
    <property type="entry name" value="DUF3638"/>
    <property type="match status" value="1"/>
</dbReference>
<feature type="domain" description="DUF3645" evidence="8">
    <location>
        <begin position="1460"/>
        <end position="1492"/>
    </location>
</feature>
<keyword evidence="4" id="KW-0833">Ubl conjugation pathway</keyword>
<dbReference type="InterPro" id="IPR027417">
    <property type="entry name" value="P-loop_NTPase"/>
</dbReference>
<dbReference type="PANTHER" id="PTHR13367">
    <property type="entry name" value="UBIQUITIN THIOESTERASE"/>
    <property type="match status" value="1"/>
</dbReference>
<evidence type="ECO:0000256" key="2">
    <source>
        <dbReference type="ARBA" id="ARBA00012759"/>
    </source>
</evidence>
<evidence type="ECO:0000256" key="5">
    <source>
        <dbReference type="ARBA" id="ARBA00022801"/>
    </source>
</evidence>
<dbReference type="Proteomes" id="UP000054321">
    <property type="component" value="Unassembled WGS sequence"/>
</dbReference>
<protein>
    <recommendedName>
        <fullName evidence="2">ubiquitinyl hydrolase 1</fullName>
        <ecNumber evidence="2">3.4.19.12</ecNumber>
    </recommendedName>
</protein>
<dbReference type="SUPFAM" id="SSF52540">
    <property type="entry name" value="P-loop containing nucleoside triphosphate hydrolases"/>
    <property type="match status" value="1"/>
</dbReference>
<keyword evidence="10" id="KW-1185">Reference proteome</keyword>
<evidence type="ECO:0000313" key="9">
    <source>
        <dbReference type="EMBL" id="KIN03188.1"/>
    </source>
</evidence>
<dbReference type="EMBL" id="KN832874">
    <property type="protein sequence ID" value="KIN03188.1"/>
    <property type="molecule type" value="Genomic_DNA"/>
</dbReference>
<comment type="catalytic activity">
    <reaction evidence="1">
        <text>Thiol-dependent hydrolysis of ester, thioester, amide, peptide and isopeptide bonds formed by the C-terminal Gly of ubiquitin (a 76-residue protein attached to proteins as an intracellular targeting signal).</text>
        <dbReference type="EC" id="3.4.19.12"/>
    </reaction>
</comment>
<keyword evidence="6" id="KW-0788">Thiol protease</keyword>
<feature type="domain" description="DUF3638" evidence="7">
    <location>
        <begin position="1117"/>
        <end position="1340"/>
    </location>
</feature>
<reference evidence="9 10" key="1">
    <citation type="submission" date="2014-04" db="EMBL/GenBank/DDBJ databases">
        <authorList>
            <consortium name="DOE Joint Genome Institute"/>
            <person name="Kuo A."/>
            <person name="Martino E."/>
            <person name="Perotto S."/>
            <person name="Kohler A."/>
            <person name="Nagy L.G."/>
            <person name="Floudas D."/>
            <person name="Copeland A."/>
            <person name="Barry K.W."/>
            <person name="Cichocki N."/>
            <person name="Veneault-Fourrey C."/>
            <person name="LaButti K."/>
            <person name="Lindquist E.A."/>
            <person name="Lipzen A."/>
            <person name="Lundell T."/>
            <person name="Morin E."/>
            <person name="Murat C."/>
            <person name="Sun H."/>
            <person name="Tunlid A."/>
            <person name="Henrissat B."/>
            <person name="Grigoriev I.V."/>
            <person name="Hibbett D.S."/>
            <person name="Martin F."/>
            <person name="Nordberg H.P."/>
            <person name="Cantor M.N."/>
            <person name="Hua S.X."/>
        </authorList>
    </citation>
    <scope>NUCLEOTIDE SEQUENCE [LARGE SCALE GENOMIC DNA]</scope>
    <source>
        <strain evidence="9 10">Zn</strain>
    </source>
</reference>
<dbReference type="InterPro" id="IPR022105">
    <property type="entry name" value="DUF3645"/>
</dbReference>
<dbReference type="GO" id="GO:0004843">
    <property type="term" value="F:cysteine-type deubiquitinase activity"/>
    <property type="evidence" value="ECO:0007669"/>
    <property type="project" value="UniProtKB-EC"/>
</dbReference>
<organism evidence="9 10">
    <name type="scientific">Oidiodendron maius (strain Zn)</name>
    <dbReference type="NCBI Taxonomy" id="913774"/>
    <lineage>
        <taxon>Eukaryota</taxon>
        <taxon>Fungi</taxon>
        <taxon>Dikarya</taxon>
        <taxon>Ascomycota</taxon>
        <taxon>Pezizomycotina</taxon>
        <taxon>Leotiomycetes</taxon>
        <taxon>Leotiomycetes incertae sedis</taxon>
        <taxon>Myxotrichaceae</taxon>
        <taxon>Oidiodendron</taxon>
    </lineage>
</organism>